<feature type="chain" id="PRO_5043733616" evidence="12">
    <location>
        <begin position="28"/>
        <end position="748"/>
    </location>
</feature>
<keyword evidence="3 10" id="KW-1134">Transmembrane beta strand</keyword>
<dbReference type="InterPro" id="IPR010917">
    <property type="entry name" value="TonB_rcpt_CS"/>
</dbReference>
<evidence type="ECO:0000256" key="6">
    <source>
        <dbReference type="ARBA" id="ARBA00023077"/>
    </source>
</evidence>
<dbReference type="PROSITE" id="PS52016">
    <property type="entry name" value="TONB_DEPENDENT_REC_3"/>
    <property type="match status" value="1"/>
</dbReference>
<evidence type="ECO:0000256" key="3">
    <source>
        <dbReference type="ARBA" id="ARBA00022452"/>
    </source>
</evidence>
<dbReference type="EMBL" id="JAJCGD010000019">
    <property type="protein sequence ID" value="MCB6828558.1"/>
    <property type="molecule type" value="Genomic_DNA"/>
</dbReference>
<keyword evidence="4 10" id="KW-0812">Transmembrane</keyword>
<keyword evidence="8 15" id="KW-0675">Receptor</keyword>
<evidence type="ECO:0000256" key="12">
    <source>
        <dbReference type="SAM" id="SignalP"/>
    </source>
</evidence>
<evidence type="ECO:0000256" key="9">
    <source>
        <dbReference type="ARBA" id="ARBA00023237"/>
    </source>
</evidence>
<dbReference type="PROSITE" id="PS01156">
    <property type="entry name" value="TONB_DEPENDENT_REC_2"/>
    <property type="match status" value="1"/>
</dbReference>
<dbReference type="PANTHER" id="PTHR30069:SF29">
    <property type="entry name" value="HEMOGLOBIN AND HEMOGLOBIN-HAPTOGLOBIN-BINDING PROTEIN 1-RELATED"/>
    <property type="match status" value="1"/>
</dbReference>
<dbReference type="Gene3D" id="2.170.130.10">
    <property type="entry name" value="TonB-dependent receptor, plug domain"/>
    <property type="match status" value="1"/>
</dbReference>
<dbReference type="PANTHER" id="PTHR30069">
    <property type="entry name" value="TONB-DEPENDENT OUTER MEMBRANE RECEPTOR"/>
    <property type="match status" value="1"/>
</dbReference>
<evidence type="ECO:0000256" key="11">
    <source>
        <dbReference type="RuleBase" id="RU003357"/>
    </source>
</evidence>
<dbReference type="InterPro" id="IPR037066">
    <property type="entry name" value="Plug_dom_sf"/>
</dbReference>
<proteinExistence type="inferred from homology"/>
<evidence type="ECO:0000256" key="1">
    <source>
        <dbReference type="ARBA" id="ARBA00004571"/>
    </source>
</evidence>
<keyword evidence="5 12" id="KW-0732">Signal</keyword>
<dbReference type="GeneID" id="62779036"/>
<name>A0AAW4U5P0_9FIRM</name>
<protein>
    <submittedName>
        <fullName evidence="15">TonB-dependent receptor</fullName>
    </submittedName>
</protein>
<gene>
    <name evidence="15" type="ORF">LIY65_07595</name>
</gene>
<dbReference type="GO" id="GO:0009279">
    <property type="term" value="C:cell outer membrane"/>
    <property type="evidence" value="ECO:0007669"/>
    <property type="project" value="UniProtKB-SubCell"/>
</dbReference>
<keyword evidence="7 10" id="KW-0472">Membrane</keyword>
<evidence type="ECO:0000256" key="4">
    <source>
        <dbReference type="ARBA" id="ARBA00022692"/>
    </source>
</evidence>
<evidence type="ECO:0000256" key="7">
    <source>
        <dbReference type="ARBA" id="ARBA00023136"/>
    </source>
</evidence>
<sequence length="748" mass="84472">MYNIKQKLLVTSLVCGSVILNSNFAMAQETEQVPTFQLQEMVVTATKTLKELKETPASVDVVTAQDIQERNVKSVPEALQQLPGVYMSQVAQGGIQIRGFESDNILILLDGMPMNTTYNNNMEWEMLPVENIERIEVVKGAGSSLYGGRAVGAVVNIITKDQTMAKGESKINAVLDYGSNNTWKKAVYANMQVDEKLSVGLGYENRKSDGFKGYYYTGNAKKGTANIKPDNIPPQLSTGKYLLGGRGEKQWENENISAHIKYDFDEDKSLKYNYIHTESEYSYKNPFSTITVNGKPIFGEKVDIGNGLILSPSISSYLGYDGKKESDLHVLNYVDEANKFSANFGYLDMKKNGYSNASGAKNINWNGEGTDSYYPGKTYNFDFQKVWEDIGKHNILVGGSYKQESFDQDRIYLNNWRDHGSVNTNWGNNGLYEKHGGKAKNIALFIQDEYQISDPLTMYLGVRWDHFEKTDGYSIYYDKKTGAVTRSLNYDSATYDEISPKISLNYQADEDTNYYVSYGHSFNPPPLYQVYRDGGGDMGGVIANPDLDPETSNTFEIGMKKQLSERTNIGLSLYQVKTDDKILYTTHYKPGTNKAEYKQYENYGTEKRRGIEFEANHQFDDNWSAYFNYAWQSGKVEQSKVAGTNLKDVNSNDYGIPKHLMHAGFNYKQDKWNALLDCQYVSARQAPDDVTGEYGAEDPYFIVNTAINYQLSDSTSVQFAINNIFDREFYSSEATSGRTYSVGVRYNF</sequence>
<evidence type="ECO:0000259" key="13">
    <source>
        <dbReference type="Pfam" id="PF00593"/>
    </source>
</evidence>
<evidence type="ECO:0000259" key="14">
    <source>
        <dbReference type="Pfam" id="PF07715"/>
    </source>
</evidence>
<dbReference type="InterPro" id="IPR000531">
    <property type="entry name" value="Beta-barrel_TonB"/>
</dbReference>
<evidence type="ECO:0000256" key="10">
    <source>
        <dbReference type="PROSITE-ProRule" id="PRU01360"/>
    </source>
</evidence>
<keyword evidence="2 10" id="KW-0813">Transport</keyword>
<evidence type="ECO:0000313" key="16">
    <source>
        <dbReference type="Proteomes" id="UP001198190"/>
    </source>
</evidence>
<dbReference type="InterPro" id="IPR036942">
    <property type="entry name" value="Beta-barrel_TonB_sf"/>
</dbReference>
<dbReference type="InterPro" id="IPR012910">
    <property type="entry name" value="Plug_dom"/>
</dbReference>
<reference evidence="15" key="1">
    <citation type="submission" date="2021-10" db="EMBL/GenBank/DDBJ databases">
        <title>Collection of gut derived symbiotic bacterial strains cultured from healthy donors.</title>
        <authorList>
            <person name="Lin H."/>
            <person name="Littmann E."/>
            <person name="Claire K."/>
            <person name="Pamer E."/>
        </authorList>
    </citation>
    <scope>NUCLEOTIDE SEQUENCE</scope>
    <source>
        <strain evidence="15">MSK.7.16</strain>
    </source>
</reference>
<dbReference type="Gene3D" id="2.40.170.20">
    <property type="entry name" value="TonB-dependent receptor, beta-barrel domain"/>
    <property type="match status" value="1"/>
</dbReference>
<dbReference type="Pfam" id="PF00593">
    <property type="entry name" value="TonB_dep_Rec_b-barrel"/>
    <property type="match status" value="1"/>
</dbReference>
<comment type="similarity">
    <text evidence="10 11">Belongs to the TonB-dependent receptor family.</text>
</comment>
<dbReference type="GO" id="GO:0015344">
    <property type="term" value="F:siderophore uptake transmembrane transporter activity"/>
    <property type="evidence" value="ECO:0007669"/>
    <property type="project" value="TreeGrafter"/>
</dbReference>
<dbReference type="CDD" id="cd01347">
    <property type="entry name" value="ligand_gated_channel"/>
    <property type="match status" value="1"/>
</dbReference>
<evidence type="ECO:0000256" key="8">
    <source>
        <dbReference type="ARBA" id="ARBA00023170"/>
    </source>
</evidence>
<keyword evidence="9 10" id="KW-0998">Cell outer membrane</keyword>
<dbReference type="Proteomes" id="UP001198190">
    <property type="component" value="Unassembled WGS sequence"/>
</dbReference>
<dbReference type="InterPro" id="IPR039426">
    <property type="entry name" value="TonB-dep_rcpt-like"/>
</dbReference>
<evidence type="ECO:0000256" key="2">
    <source>
        <dbReference type="ARBA" id="ARBA00022448"/>
    </source>
</evidence>
<feature type="domain" description="TonB-dependent receptor-like beta-barrel" evidence="13">
    <location>
        <begin position="273"/>
        <end position="724"/>
    </location>
</feature>
<comment type="caution">
    <text evidence="15">The sequence shown here is derived from an EMBL/GenBank/DDBJ whole genome shotgun (WGS) entry which is preliminary data.</text>
</comment>
<dbReference type="AlphaFoldDB" id="A0AAW4U5P0"/>
<accession>A0AAW4U5P0</accession>
<evidence type="ECO:0000256" key="5">
    <source>
        <dbReference type="ARBA" id="ARBA00022729"/>
    </source>
</evidence>
<keyword evidence="6 11" id="KW-0798">TonB box</keyword>
<feature type="signal peptide" evidence="12">
    <location>
        <begin position="1"/>
        <end position="27"/>
    </location>
</feature>
<comment type="subcellular location">
    <subcellularLocation>
        <location evidence="1 10">Cell outer membrane</location>
        <topology evidence="1 10">Multi-pass membrane protein</topology>
    </subcellularLocation>
</comment>
<evidence type="ECO:0000313" key="15">
    <source>
        <dbReference type="EMBL" id="MCB6828558.1"/>
    </source>
</evidence>
<dbReference type="GO" id="GO:0044718">
    <property type="term" value="P:siderophore transmembrane transport"/>
    <property type="evidence" value="ECO:0007669"/>
    <property type="project" value="TreeGrafter"/>
</dbReference>
<dbReference type="Pfam" id="PF07715">
    <property type="entry name" value="Plug"/>
    <property type="match status" value="1"/>
</dbReference>
<feature type="domain" description="TonB-dependent receptor plug" evidence="14">
    <location>
        <begin position="52"/>
        <end position="154"/>
    </location>
</feature>
<dbReference type="RefSeq" id="WP_008537435.1">
    <property type="nucleotide sequence ID" value="NZ_BSQS01000004.1"/>
</dbReference>
<dbReference type="SUPFAM" id="SSF56935">
    <property type="entry name" value="Porins"/>
    <property type="match status" value="1"/>
</dbReference>
<organism evidence="15 16">
    <name type="scientific">Megamonas funiformis</name>
    <dbReference type="NCBI Taxonomy" id="437897"/>
    <lineage>
        <taxon>Bacteria</taxon>
        <taxon>Bacillati</taxon>
        <taxon>Bacillota</taxon>
        <taxon>Negativicutes</taxon>
        <taxon>Selenomonadales</taxon>
        <taxon>Selenomonadaceae</taxon>
        <taxon>Megamonas</taxon>
    </lineage>
</organism>